<comment type="catalytic activity">
    <reaction evidence="1">
        <text>ATP + protein L-histidine = ADP + protein N-phospho-L-histidine.</text>
        <dbReference type="EC" id="2.7.13.3"/>
    </reaction>
</comment>
<evidence type="ECO:0000256" key="1">
    <source>
        <dbReference type="ARBA" id="ARBA00000085"/>
    </source>
</evidence>
<evidence type="ECO:0000256" key="9">
    <source>
        <dbReference type="SAM" id="Coils"/>
    </source>
</evidence>
<protein>
    <recommendedName>
        <fullName evidence="8">Sensor-like histidine kinase SenX3</fullName>
        <ecNumber evidence="3">2.7.13.3</ecNumber>
    </recommendedName>
</protein>
<feature type="coiled-coil region" evidence="9">
    <location>
        <begin position="123"/>
        <end position="150"/>
    </location>
</feature>
<evidence type="ECO:0000256" key="4">
    <source>
        <dbReference type="ARBA" id="ARBA00022553"/>
    </source>
</evidence>
<dbReference type="GO" id="GO:0016301">
    <property type="term" value="F:kinase activity"/>
    <property type="evidence" value="ECO:0007669"/>
    <property type="project" value="UniProtKB-KW"/>
</dbReference>
<dbReference type="Proteomes" id="UP001596135">
    <property type="component" value="Unassembled WGS sequence"/>
</dbReference>
<dbReference type="EMBL" id="JBHSRJ010000008">
    <property type="protein sequence ID" value="MFC6045033.1"/>
    <property type="molecule type" value="Genomic_DNA"/>
</dbReference>
<evidence type="ECO:0000256" key="6">
    <source>
        <dbReference type="ARBA" id="ARBA00022777"/>
    </source>
</evidence>
<evidence type="ECO:0000313" key="13">
    <source>
        <dbReference type="Proteomes" id="UP001596135"/>
    </source>
</evidence>
<keyword evidence="10" id="KW-1133">Transmembrane helix</keyword>
<reference evidence="13" key="1">
    <citation type="journal article" date="2019" name="Int. J. Syst. Evol. Microbiol.">
        <title>The Global Catalogue of Microorganisms (GCM) 10K type strain sequencing project: providing services to taxonomists for standard genome sequencing and annotation.</title>
        <authorList>
            <consortium name="The Broad Institute Genomics Platform"/>
            <consortium name="The Broad Institute Genome Sequencing Center for Infectious Disease"/>
            <person name="Wu L."/>
            <person name="Ma J."/>
        </authorList>
    </citation>
    <scope>NUCLEOTIDE SEQUENCE [LARGE SCALE GENOMIC DNA]</scope>
    <source>
        <strain evidence="13">CCUG 54522</strain>
    </source>
</reference>
<dbReference type="InterPro" id="IPR036097">
    <property type="entry name" value="HisK_dim/P_sf"/>
</dbReference>
<evidence type="ECO:0000313" key="12">
    <source>
        <dbReference type="EMBL" id="MFC6045033.1"/>
    </source>
</evidence>
<feature type="transmembrane region" description="Helical" evidence="10">
    <location>
        <begin position="68"/>
        <end position="93"/>
    </location>
</feature>
<dbReference type="PROSITE" id="PS50109">
    <property type="entry name" value="HIS_KIN"/>
    <property type="match status" value="1"/>
</dbReference>
<name>A0ABW1LPJ6_9ACTN</name>
<sequence length="379" mass="40591">MTSDQAQVVAVAALCAMGVGLVGLVGAWLLRHLSIRWQLGLIVVVSIGSVLLGVVAAARLMFISAHDWRVIALVAGVAGFVSLMVAIAVGVAISRWSEALREDARRLDAHGSYVAVSRGPSELQALSEELARTSERLEESRLREARLEEARRELISWVSHDLRTPLAGMLAMTEALEDGMAVDPERYHRQIRAEVDRMVRMVDDLFELSRIHAGVLRITPEPVMLRDLVSEAIAGADPVARARSVRLGGSVEDGIVLTADAAGMSRVMTNLIMNAIRHTPADGVVEIRGRALPDGVELSVSDECGGLSEEDMVRVFDLAWRGESARTPEPALGALGARGAGLGLAIVKGIVEAHQGIVRVENVGEPVPAGCRFLVRLPA</sequence>
<dbReference type="Gene3D" id="1.10.287.130">
    <property type="match status" value="1"/>
</dbReference>
<keyword evidence="10" id="KW-0812">Transmembrane</keyword>
<feature type="transmembrane region" description="Helical" evidence="10">
    <location>
        <begin position="39"/>
        <end position="62"/>
    </location>
</feature>
<dbReference type="InterPro" id="IPR036890">
    <property type="entry name" value="HATPase_C_sf"/>
</dbReference>
<dbReference type="SUPFAM" id="SSF55874">
    <property type="entry name" value="ATPase domain of HSP90 chaperone/DNA topoisomerase II/histidine kinase"/>
    <property type="match status" value="1"/>
</dbReference>
<dbReference type="InterPro" id="IPR004358">
    <property type="entry name" value="Sig_transdc_His_kin-like_C"/>
</dbReference>
<evidence type="ECO:0000256" key="3">
    <source>
        <dbReference type="ARBA" id="ARBA00012438"/>
    </source>
</evidence>
<keyword evidence="5" id="KW-0808">Transferase</keyword>
<feature type="domain" description="Histidine kinase" evidence="11">
    <location>
        <begin position="157"/>
        <end position="379"/>
    </location>
</feature>
<dbReference type="Pfam" id="PF00512">
    <property type="entry name" value="HisKA"/>
    <property type="match status" value="1"/>
</dbReference>
<gene>
    <name evidence="12" type="ORF">ACFPYL_18240</name>
</gene>
<dbReference type="SMART" id="SM00387">
    <property type="entry name" value="HATPase_c"/>
    <property type="match status" value="1"/>
</dbReference>
<dbReference type="CDD" id="cd00075">
    <property type="entry name" value="HATPase"/>
    <property type="match status" value="1"/>
</dbReference>
<dbReference type="SUPFAM" id="SSF47384">
    <property type="entry name" value="Homodimeric domain of signal transducing histidine kinase"/>
    <property type="match status" value="1"/>
</dbReference>
<dbReference type="SMART" id="SM00388">
    <property type="entry name" value="HisKA"/>
    <property type="match status" value="1"/>
</dbReference>
<dbReference type="InterPro" id="IPR050351">
    <property type="entry name" value="BphY/WalK/GraS-like"/>
</dbReference>
<keyword evidence="7" id="KW-0902">Two-component regulatory system</keyword>
<dbReference type="EC" id="2.7.13.3" evidence="3"/>
<keyword evidence="10" id="KW-0472">Membrane</keyword>
<dbReference type="Gene3D" id="3.30.565.10">
    <property type="entry name" value="Histidine kinase-like ATPase, C-terminal domain"/>
    <property type="match status" value="1"/>
</dbReference>
<feature type="transmembrane region" description="Helical" evidence="10">
    <location>
        <begin position="6"/>
        <end position="30"/>
    </location>
</feature>
<dbReference type="RefSeq" id="WP_379157487.1">
    <property type="nucleotide sequence ID" value="NZ_JBHSRJ010000008.1"/>
</dbReference>
<evidence type="ECO:0000256" key="10">
    <source>
        <dbReference type="SAM" id="Phobius"/>
    </source>
</evidence>
<dbReference type="InterPro" id="IPR003661">
    <property type="entry name" value="HisK_dim/P_dom"/>
</dbReference>
<dbReference type="Pfam" id="PF02518">
    <property type="entry name" value="HATPase_c"/>
    <property type="match status" value="1"/>
</dbReference>
<evidence type="ECO:0000256" key="7">
    <source>
        <dbReference type="ARBA" id="ARBA00023012"/>
    </source>
</evidence>
<organism evidence="12 13">
    <name type="scientific">Nocardioides hankookensis</name>
    <dbReference type="NCBI Taxonomy" id="443157"/>
    <lineage>
        <taxon>Bacteria</taxon>
        <taxon>Bacillati</taxon>
        <taxon>Actinomycetota</taxon>
        <taxon>Actinomycetes</taxon>
        <taxon>Propionibacteriales</taxon>
        <taxon>Nocardioidaceae</taxon>
        <taxon>Nocardioides</taxon>
    </lineage>
</organism>
<dbReference type="CDD" id="cd00082">
    <property type="entry name" value="HisKA"/>
    <property type="match status" value="1"/>
</dbReference>
<evidence type="ECO:0000256" key="5">
    <source>
        <dbReference type="ARBA" id="ARBA00022679"/>
    </source>
</evidence>
<accession>A0ABW1LPJ6</accession>
<keyword evidence="4" id="KW-0597">Phosphoprotein</keyword>
<comment type="caution">
    <text evidence="12">The sequence shown here is derived from an EMBL/GenBank/DDBJ whole genome shotgun (WGS) entry which is preliminary data.</text>
</comment>
<evidence type="ECO:0000259" key="11">
    <source>
        <dbReference type="PROSITE" id="PS50109"/>
    </source>
</evidence>
<keyword evidence="9" id="KW-0175">Coiled coil</keyword>
<dbReference type="PRINTS" id="PR00344">
    <property type="entry name" value="BCTRLSENSOR"/>
</dbReference>
<keyword evidence="6 12" id="KW-0418">Kinase</keyword>
<keyword evidence="13" id="KW-1185">Reference proteome</keyword>
<dbReference type="InterPro" id="IPR005467">
    <property type="entry name" value="His_kinase_dom"/>
</dbReference>
<dbReference type="PANTHER" id="PTHR45453:SF1">
    <property type="entry name" value="PHOSPHATE REGULON SENSOR PROTEIN PHOR"/>
    <property type="match status" value="1"/>
</dbReference>
<evidence type="ECO:0000256" key="8">
    <source>
        <dbReference type="ARBA" id="ARBA00039401"/>
    </source>
</evidence>
<dbReference type="PANTHER" id="PTHR45453">
    <property type="entry name" value="PHOSPHATE REGULON SENSOR PROTEIN PHOR"/>
    <property type="match status" value="1"/>
</dbReference>
<dbReference type="InterPro" id="IPR003594">
    <property type="entry name" value="HATPase_dom"/>
</dbReference>
<evidence type="ECO:0000256" key="2">
    <source>
        <dbReference type="ARBA" id="ARBA00004236"/>
    </source>
</evidence>
<proteinExistence type="predicted"/>
<comment type="subcellular location">
    <subcellularLocation>
        <location evidence="2">Cell membrane</location>
    </subcellularLocation>
</comment>